<organism evidence="1 2">
    <name type="scientific">Streptosporangium oxazolinicum</name>
    <dbReference type="NCBI Taxonomy" id="909287"/>
    <lineage>
        <taxon>Bacteria</taxon>
        <taxon>Bacillati</taxon>
        <taxon>Actinomycetota</taxon>
        <taxon>Actinomycetes</taxon>
        <taxon>Streptosporangiales</taxon>
        <taxon>Streptosporangiaceae</taxon>
        <taxon>Streptosporangium</taxon>
    </lineage>
</organism>
<dbReference type="Proteomes" id="UP001501251">
    <property type="component" value="Unassembled WGS sequence"/>
</dbReference>
<evidence type="ECO:0000313" key="1">
    <source>
        <dbReference type="EMBL" id="GAA4188077.1"/>
    </source>
</evidence>
<dbReference type="PIRSF" id="PIRSF036794">
    <property type="entry name" value="UCP_erythr_ester"/>
    <property type="match status" value="1"/>
</dbReference>
<dbReference type="Gene3D" id="3.40.1660.10">
    <property type="entry name" value="EreA-like (biosynthetic domain)"/>
    <property type="match status" value="1"/>
</dbReference>
<keyword evidence="2" id="KW-1185">Reference proteome</keyword>
<dbReference type="Gene3D" id="1.20.1440.30">
    <property type="entry name" value="Biosynthetic Protein domain"/>
    <property type="match status" value="1"/>
</dbReference>
<evidence type="ECO:0000313" key="2">
    <source>
        <dbReference type="Proteomes" id="UP001501251"/>
    </source>
</evidence>
<sequence length="432" mass="47050">MAADAPVRDDAWAFPGESVADLGAAITRLLRSLPARPRLLGLGEAMHGEETLPRLRNEAFRHLVEHEGYRSIALESDCLTGLIVDAYVTEGVGEFDDVVRRGFSHGSGELESSRELVRWMREHNRDRPASDRVRFFGFDGPFEMTGPDSPRRALTALHGYLAAHVEIDLLPYTVGTIDHLVGSDDRWSDPAVTMDPSLSVGLSADAGELRLIADDLLALLTAESPRLIRATSREDWWRADLHGRTATGLLRYHAAMADTSEARMVRLMGLRDAMMAENLLAIAERERRARRGPTLVHAHNRHLQRDESLWLLPQGWGPLEGRTLRWWSAGAVVGARLGDEYAFVASALGAAPHQGLDAPKPDTLEGILSALPGNRYVVDSAGLAGALGAAGTEPAPRIGTSANHSYFPLDPGQLRETDGLLFVKHVASGPDS</sequence>
<proteinExistence type="predicted"/>
<dbReference type="InterPro" id="IPR014622">
    <property type="entry name" value="UCP036794_erythomycin"/>
</dbReference>
<dbReference type="SUPFAM" id="SSF159501">
    <property type="entry name" value="EreA/ChaN-like"/>
    <property type="match status" value="1"/>
</dbReference>
<accession>A0ABP8AR62</accession>
<dbReference type="EMBL" id="BAABAQ010000003">
    <property type="protein sequence ID" value="GAA4188077.1"/>
    <property type="molecule type" value="Genomic_DNA"/>
</dbReference>
<reference evidence="2" key="1">
    <citation type="journal article" date="2019" name="Int. J. Syst. Evol. Microbiol.">
        <title>The Global Catalogue of Microorganisms (GCM) 10K type strain sequencing project: providing services to taxonomists for standard genome sequencing and annotation.</title>
        <authorList>
            <consortium name="The Broad Institute Genomics Platform"/>
            <consortium name="The Broad Institute Genome Sequencing Center for Infectious Disease"/>
            <person name="Wu L."/>
            <person name="Ma J."/>
        </authorList>
    </citation>
    <scope>NUCLEOTIDE SEQUENCE [LARGE SCALE GENOMIC DNA]</scope>
    <source>
        <strain evidence="2">JCM 17388</strain>
    </source>
</reference>
<dbReference type="Gene3D" id="3.30.1870.10">
    <property type="entry name" value="EreA-like, domain 2"/>
    <property type="match status" value="1"/>
</dbReference>
<dbReference type="PANTHER" id="PTHR31299">
    <property type="entry name" value="ESTERASE, PUTATIVE (AFU_ORTHOLOGUE AFUA_1G05850)-RELATED"/>
    <property type="match status" value="1"/>
</dbReference>
<name>A0ABP8AR62_9ACTN</name>
<dbReference type="Pfam" id="PF05139">
    <property type="entry name" value="Erythro_esteras"/>
    <property type="match status" value="1"/>
</dbReference>
<dbReference type="PANTHER" id="PTHR31299:SF0">
    <property type="entry name" value="ESTERASE, PUTATIVE (AFU_ORTHOLOGUE AFUA_1G05850)-RELATED"/>
    <property type="match status" value="1"/>
</dbReference>
<gene>
    <name evidence="1" type="ORF">GCM10022252_22710</name>
</gene>
<protein>
    <submittedName>
        <fullName evidence="1">Erythromycin esterase family protein</fullName>
    </submittedName>
</protein>
<dbReference type="InterPro" id="IPR052036">
    <property type="entry name" value="Hydrolase/PRTase-associated"/>
</dbReference>
<dbReference type="RefSeq" id="WP_344917732.1">
    <property type="nucleotide sequence ID" value="NZ_BAABAQ010000003.1"/>
</dbReference>
<comment type="caution">
    <text evidence="1">The sequence shown here is derived from an EMBL/GenBank/DDBJ whole genome shotgun (WGS) entry which is preliminary data.</text>
</comment>
<dbReference type="InterPro" id="IPR007815">
    <property type="entry name" value="Emycin_Estase"/>
</dbReference>
<dbReference type="CDD" id="cd14728">
    <property type="entry name" value="Ere-like"/>
    <property type="match status" value="1"/>
</dbReference>